<evidence type="ECO:0000313" key="2">
    <source>
        <dbReference type="EMBL" id="KPQ11879.1"/>
    </source>
</evidence>
<gene>
    <name evidence="3" type="ORF">GA0071312_3177</name>
    <name evidence="2" type="ORF">HLUCCO17_05200</name>
</gene>
<evidence type="ECO:0000313" key="3">
    <source>
        <dbReference type="EMBL" id="SCC82197.1"/>
    </source>
</evidence>
<comment type="caution">
    <text evidence="2">The sequence shown here is derived from an EMBL/GenBank/DDBJ whole genome shotgun (WGS) entry which is preliminary data.</text>
</comment>
<feature type="region of interest" description="Disordered" evidence="1">
    <location>
        <begin position="59"/>
        <end position="78"/>
    </location>
</feature>
<evidence type="ECO:0000313" key="5">
    <source>
        <dbReference type="Proteomes" id="UP000182800"/>
    </source>
</evidence>
<accession>A0A0P7X9J2</accession>
<reference evidence="2 4" key="1">
    <citation type="submission" date="2015-09" db="EMBL/GenBank/DDBJ databases">
        <title>Identification and resolution of microdiversity through metagenomic sequencing of parallel consortia.</title>
        <authorList>
            <person name="Nelson W.C."/>
            <person name="Romine M.F."/>
            <person name="Lindemann S.R."/>
        </authorList>
    </citation>
    <scope>NUCLEOTIDE SEQUENCE [LARGE SCALE GENOMIC DNA]</scope>
    <source>
        <strain evidence="2">HL-109</strain>
    </source>
</reference>
<name>A0A0P7X9J2_9HYPH</name>
<evidence type="ECO:0000313" key="4">
    <source>
        <dbReference type="Proteomes" id="UP000050497"/>
    </source>
</evidence>
<dbReference type="AlphaFoldDB" id="A0A0P7X9J2"/>
<dbReference type="EMBL" id="LJSX01000005">
    <property type="protein sequence ID" value="KPQ11879.1"/>
    <property type="molecule type" value="Genomic_DNA"/>
</dbReference>
<dbReference type="Proteomes" id="UP000182800">
    <property type="component" value="Unassembled WGS sequence"/>
</dbReference>
<proteinExistence type="predicted"/>
<dbReference type="RefSeq" id="WP_074445736.1">
    <property type="nucleotide sequence ID" value="NZ_FMBM01000002.1"/>
</dbReference>
<protein>
    <submittedName>
        <fullName evidence="2">Uncharacterized protein</fullName>
    </submittedName>
</protein>
<evidence type="ECO:0000256" key="1">
    <source>
        <dbReference type="SAM" id="MobiDB-lite"/>
    </source>
</evidence>
<sequence>MSEEPLRFCLTCRAAVVLVLAGGIALTANGLGYTLEQANTGSAIMVEAEPIMLFETESSRSTGSYAPHFTETEAHGEI</sequence>
<keyword evidence="5" id="KW-1185">Reference proteome</keyword>
<dbReference type="Proteomes" id="UP000050497">
    <property type="component" value="Unassembled WGS sequence"/>
</dbReference>
<dbReference type="EMBL" id="FMBM01000002">
    <property type="protein sequence ID" value="SCC82197.1"/>
    <property type="molecule type" value="Genomic_DNA"/>
</dbReference>
<organism evidence="2 4">
    <name type="scientific">Saliniramus fredricksonii</name>
    <dbReference type="NCBI Taxonomy" id="1653334"/>
    <lineage>
        <taxon>Bacteria</taxon>
        <taxon>Pseudomonadati</taxon>
        <taxon>Pseudomonadota</taxon>
        <taxon>Alphaproteobacteria</taxon>
        <taxon>Hyphomicrobiales</taxon>
        <taxon>Salinarimonadaceae</taxon>
        <taxon>Saliniramus</taxon>
    </lineage>
</organism>
<reference evidence="3 5" key="2">
    <citation type="submission" date="2016-08" db="EMBL/GenBank/DDBJ databases">
        <authorList>
            <person name="Varghese N."/>
            <person name="Submissions Spin"/>
        </authorList>
    </citation>
    <scope>NUCLEOTIDE SEQUENCE [LARGE SCALE GENOMIC DNA]</scope>
    <source>
        <strain evidence="3 5">HL-109</strain>
    </source>
</reference>